<organism evidence="2 3">
    <name type="scientific">Hibiscus sabdariffa</name>
    <name type="common">roselle</name>
    <dbReference type="NCBI Taxonomy" id="183260"/>
    <lineage>
        <taxon>Eukaryota</taxon>
        <taxon>Viridiplantae</taxon>
        <taxon>Streptophyta</taxon>
        <taxon>Embryophyta</taxon>
        <taxon>Tracheophyta</taxon>
        <taxon>Spermatophyta</taxon>
        <taxon>Magnoliopsida</taxon>
        <taxon>eudicotyledons</taxon>
        <taxon>Gunneridae</taxon>
        <taxon>Pentapetalae</taxon>
        <taxon>rosids</taxon>
        <taxon>malvids</taxon>
        <taxon>Malvales</taxon>
        <taxon>Malvaceae</taxon>
        <taxon>Malvoideae</taxon>
        <taxon>Hibiscus</taxon>
    </lineage>
</organism>
<sequence>MKFSVACLVSSDHSACGGVLIVNGGVFRALFSGFGVDTGAAAASPPAAPAASPSGNDGANEASRSSDTLLIAAIGAAEGSSPTTN</sequence>
<proteinExistence type="predicted"/>
<dbReference type="Proteomes" id="UP001396334">
    <property type="component" value="Unassembled WGS sequence"/>
</dbReference>
<keyword evidence="3" id="KW-1185">Reference proteome</keyword>
<accession>A0ABR2P246</accession>
<evidence type="ECO:0000313" key="2">
    <source>
        <dbReference type="EMBL" id="KAK8982524.1"/>
    </source>
</evidence>
<name>A0ABR2P246_9ROSI</name>
<feature type="region of interest" description="Disordered" evidence="1">
    <location>
        <begin position="40"/>
        <end position="64"/>
    </location>
</feature>
<reference evidence="2 3" key="1">
    <citation type="journal article" date="2024" name="G3 (Bethesda)">
        <title>Genome assembly of Hibiscus sabdariffa L. provides insights into metabolisms of medicinal natural products.</title>
        <authorList>
            <person name="Kim T."/>
        </authorList>
    </citation>
    <scope>NUCLEOTIDE SEQUENCE [LARGE SCALE GENOMIC DNA]</scope>
    <source>
        <strain evidence="2">TK-2024</strain>
        <tissue evidence="2">Old leaves</tissue>
    </source>
</reference>
<dbReference type="EMBL" id="JBBPBN010000085">
    <property type="protein sequence ID" value="KAK8982524.1"/>
    <property type="molecule type" value="Genomic_DNA"/>
</dbReference>
<gene>
    <name evidence="2" type="ORF">V6N11_046444</name>
</gene>
<feature type="compositionally biased region" description="Low complexity" evidence="1">
    <location>
        <begin position="40"/>
        <end position="54"/>
    </location>
</feature>
<evidence type="ECO:0000256" key="1">
    <source>
        <dbReference type="SAM" id="MobiDB-lite"/>
    </source>
</evidence>
<comment type="caution">
    <text evidence="2">The sequence shown here is derived from an EMBL/GenBank/DDBJ whole genome shotgun (WGS) entry which is preliminary data.</text>
</comment>
<evidence type="ECO:0008006" key="4">
    <source>
        <dbReference type="Google" id="ProtNLM"/>
    </source>
</evidence>
<evidence type="ECO:0000313" key="3">
    <source>
        <dbReference type="Proteomes" id="UP001396334"/>
    </source>
</evidence>
<protein>
    <recommendedName>
        <fullName evidence="4">Secreted protein</fullName>
    </recommendedName>
</protein>